<organism evidence="2 3">
    <name type="scientific">Aeromicrobium alkaliterrae</name>
    <dbReference type="NCBI Taxonomy" id="302168"/>
    <lineage>
        <taxon>Bacteria</taxon>
        <taxon>Bacillati</taxon>
        <taxon>Actinomycetota</taxon>
        <taxon>Actinomycetes</taxon>
        <taxon>Propionibacteriales</taxon>
        <taxon>Nocardioidaceae</taxon>
        <taxon>Aeromicrobium</taxon>
    </lineage>
</organism>
<sequence>MAMLNARHWSRKRFVATGLMLLLPIIVIQVLIGRLDGADFYIAGAVNLLLCIPIFSMTATFVKRADELREERRTRRTK</sequence>
<accession>A0ABN2JIF3</accession>
<keyword evidence="3" id="KW-1185">Reference proteome</keyword>
<dbReference type="EMBL" id="BAAAME010000002">
    <property type="protein sequence ID" value="GAA1728405.1"/>
    <property type="molecule type" value="Genomic_DNA"/>
</dbReference>
<dbReference type="Proteomes" id="UP001501057">
    <property type="component" value="Unassembled WGS sequence"/>
</dbReference>
<protein>
    <submittedName>
        <fullName evidence="2">Uncharacterized protein</fullName>
    </submittedName>
</protein>
<reference evidence="2 3" key="1">
    <citation type="journal article" date="2019" name="Int. J. Syst. Evol. Microbiol.">
        <title>The Global Catalogue of Microorganisms (GCM) 10K type strain sequencing project: providing services to taxonomists for standard genome sequencing and annotation.</title>
        <authorList>
            <consortium name="The Broad Institute Genomics Platform"/>
            <consortium name="The Broad Institute Genome Sequencing Center for Infectious Disease"/>
            <person name="Wu L."/>
            <person name="Ma J."/>
        </authorList>
    </citation>
    <scope>NUCLEOTIDE SEQUENCE [LARGE SCALE GENOMIC DNA]</scope>
    <source>
        <strain evidence="2 3">JCM 13518</strain>
    </source>
</reference>
<proteinExistence type="predicted"/>
<keyword evidence="1" id="KW-0472">Membrane</keyword>
<gene>
    <name evidence="2" type="ORF">GCM10009710_06300</name>
</gene>
<dbReference type="RefSeq" id="WP_344197657.1">
    <property type="nucleotide sequence ID" value="NZ_BAAAME010000002.1"/>
</dbReference>
<evidence type="ECO:0000256" key="1">
    <source>
        <dbReference type="SAM" id="Phobius"/>
    </source>
</evidence>
<keyword evidence="1" id="KW-0812">Transmembrane</keyword>
<evidence type="ECO:0000313" key="2">
    <source>
        <dbReference type="EMBL" id="GAA1728405.1"/>
    </source>
</evidence>
<evidence type="ECO:0000313" key="3">
    <source>
        <dbReference type="Proteomes" id="UP001501057"/>
    </source>
</evidence>
<name>A0ABN2JIF3_9ACTN</name>
<feature type="transmembrane region" description="Helical" evidence="1">
    <location>
        <begin position="40"/>
        <end position="62"/>
    </location>
</feature>
<feature type="transmembrane region" description="Helical" evidence="1">
    <location>
        <begin position="14"/>
        <end position="34"/>
    </location>
</feature>
<comment type="caution">
    <text evidence="2">The sequence shown here is derived from an EMBL/GenBank/DDBJ whole genome shotgun (WGS) entry which is preliminary data.</text>
</comment>
<keyword evidence="1" id="KW-1133">Transmembrane helix</keyword>